<dbReference type="EMBL" id="CAAKMV010000207">
    <property type="protein sequence ID" value="VIO64612.1"/>
    <property type="molecule type" value="Genomic_DNA"/>
</dbReference>
<accession>A0A4E9EQD2</accession>
<feature type="compositionally biased region" description="Basic and acidic residues" evidence="1">
    <location>
        <begin position="160"/>
        <end position="176"/>
    </location>
</feature>
<proteinExistence type="predicted"/>
<feature type="region of interest" description="Disordered" evidence="1">
    <location>
        <begin position="148"/>
        <end position="176"/>
    </location>
</feature>
<dbReference type="AlphaFoldDB" id="A0A4E9EQD2"/>
<organism evidence="3">
    <name type="scientific">Gibberella zeae</name>
    <name type="common">Wheat head blight fungus</name>
    <name type="synonym">Fusarium graminearum</name>
    <dbReference type="NCBI Taxonomy" id="5518"/>
    <lineage>
        <taxon>Eukaryota</taxon>
        <taxon>Fungi</taxon>
        <taxon>Dikarya</taxon>
        <taxon>Ascomycota</taxon>
        <taxon>Pezizomycotina</taxon>
        <taxon>Sordariomycetes</taxon>
        <taxon>Hypocreomycetidae</taxon>
        <taxon>Hypocreales</taxon>
        <taxon>Nectriaceae</taxon>
        <taxon>Fusarium</taxon>
    </lineage>
</organism>
<evidence type="ECO:0000313" key="3">
    <source>
        <dbReference type="EMBL" id="VIO64612.1"/>
    </source>
</evidence>
<evidence type="ECO:0000256" key="1">
    <source>
        <dbReference type="SAM" id="MobiDB-lite"/>
    </source>
</evidence>
<sequence>VERLQELRLARCSSSCCCGCVRAASALVIVGKVHTHHTRWSLALVLSLFDIASFHILSRSTMSRRNVDNFSTRLISPPFRLVSHRKHLVGPMSSVILAVRIRELLARLGLARFEIVQGRKIARMMWQMRLKSSGRNLRGWLVYHAGSANRSNNGKQAGKVRNETSEQQQEHNTKGH</sequence>
<reference evidence="3" key="1">
    <citation type="submission" date="2019-04" db="EMBL/GenBank/DDBJ databases">
        <authorList>
            <person name="Melise S."/>
            <person name="Noan J."/>
            <person name="Okalmin O."/>
        </authorList>
    </citation>
    <scope>NUCLEOTIDE SEQUENCE</scope>
    <source>
        <strain evidence="3">FN9</strain>
    </source>
</reference>
<dbReference type="EMBL" id="CAJPIJ010000131">
    <property type="protein sequence ID" value="CAG1984456.1"/>
    <property type="molecule type" value="Genomic_DNA"/>
</dbReference>
<dbReference type="Proteomes" id="UP000746612">
    <property type="component" value="Unassembled WGS sequence"/>
</dbReference>
<gene>
    <name evidence="3" type="ORF">FUG_LOCUS580584</name>
    <name evidence="2" type="ORF">MDCFG202_LOCUS249917</name>
</gene>
<reference evidence="2" key="2">
    <citation type="submission" date="2021-03" db="EMBL/GenBank/DDBJ databases">
        <authorList>
            <person name="Alouane T."/>
            <person name="Langin T."/>
            <person name="Bonhomme L."/>
        </authorList>
    </citation>
    <scope>NUCLEOTIDE SEQUENCE</scope>
    <source>
        <strain evidence="2">MDC_Fg202</strain>
    </source>
</reference>
<protein>
    <submittedName>
        <fullName evidence="3">Uncharacterized protein</fullName>
    </submittedName>
</protein>
<name>A0A4E9EQD2_GIBZA</name>
<evidence type="ECO:0000313" key="2">
    <source>
        <dbReference type="EMBL" id="CAG1984456.1"/>
    </source>
</evidence>
<feature type="non-terminal residue" evidence="3">
    <location>
        <position position="1"/>
    </location>
</feature>